<keyword evidence="1" id="KW-0732">Signal</keyword>
<evidence type="ECO:0000259" key="2">
    <source>
        <dbReference type="Pfam" id="PF12905"/>
    </source>
</evidence>
<dbReference type="Pfam" id="PF18080">
    <property type="entry name" value="Gal_mutarotas_3"/>
    <property type="match status" value="1"/>
</dbReference>
<dbReference type="AlphaFoldDB" id="A0A851GM80"/>
<feature type="domain" description="Endo-alpha-N-acetylgalactosaminidase" evidence="2">
    <location>
        <begin position="258"/>
        <end position="521"/>
    </location>
</feature>
<dbReference type="InterPro" id="IPR035364">
    <property type="entry name" value="Beta_sandwich_GH101"/>
</dbReference>
<dbReference type="RefSeq" id="WP_178932446.1">
    <property type="nucleotide sequence ID" value="NZ_JACBAZ010000003.1"/>
</dbReference>
<dbReference type="Pfam" id="PF21466">
    <property type="entry name" value="GH101_dom-5"/>
    <property type="match status" value="1"/>
</dbReference>
<dbReference type="SUPFAM" id="SSF49785">
    <property type="entry name" value="Galactose-binding domain-like"/>
    <property type="match status" value="1"/>
</dbReference>
<dbReference type="Proteomes" id="UP000557872">
    <property type="component" value="Unassembled WGS sequence"/>
</dbReference>
<keyword evidence="7" id="KW-1185">Reference proteome</keyword>
<dbReference type="InterPro" id="IPR040633">
    <property type="entry name" value="Gal_mutarotas_3"/>
</dbReference>
<dbReference type="InterPro" id="IPR014718">
    <property type="entry name" value="GH-type_carb-bd"/>
</dbReference>
<feature type="domain" description="Galactose mutarotase-like fold" evidence="4">
    <location>
        <begin position="31"/>
        <end position="257"/>
    </location>
</feature>
<dbReference type="InterPro" id="IPR025706">
    <property type="entry name" value="Endoa_GalNAc"/>
</dbReference>
<dbReference type="GO" id="GO:0030246">
    <property type="term" value="F:carbohydrate binding"/>
    <property type="evidence" value="ECO:0007669"/>
    <property type="project" value="InterPro"/>
</dbReference>
<name>A0A851GM80_9BACT</name>
<sequence>MRTHFLKSIVFSSSAGFLLSAFPLSAKSETIESDQLNVQIDAAFPRVIDYTWKESKAVLYGQEAALSEVKINGEAHTPKVSFRKMGSDKARYQLDFAKLKLSMSVDLSVAGNVLQWKVSDMDEKGAFKVKSIEFPNHALVSIQSNQSDAALATALTTGNWNKITEEFTTLADKAVDKAPVKQSYAVINTGQLAASIDNNVIQYERVRAQTTASGDQKRYSIWNGVWTYREIDTETLALPWSKVFITADENGDGTVNWQDGAIAYRKNMPEPVGSDDIRSSISYISFNGGSVAIAPFLRALEDAKQLNLMLDGFGQMIQLKGYQSEGHDAAHPDCAGNYNRRAGGLNDLSVFLKHAPKYNIKPGVHINVSESYPEAKNFSDTILRVPYQGGWSWYDSALKMDYRKDILSGSLDARLDQMNEELPGLSWVYVDVYGDHYGNDFWAAHKLGSKLNDNGWMVATEYFGPMERQLLWAHHLYAVPDTKLIRFIKNHVADIFKQHPLLKGAKAFGVGGWENNYNFNKVVDAFFTTNLPTKYMQHFPITRMTDKRIDFEGKVHVEDSNGWKLYRDGVLLSDGYSMFIPWDPVKEDKIYYRSTSTETRTWELPESWKNNKTLKLYQLTRLGRKFVQDLSVVDGKVGILAEPNTPYVLYPAAAPAQNVIWGEGGHVKDPGFSSETFDSWTKQQSEGSTGEAKIVVDAHANAMLSLDSGKSGDAKAVGVSQTISGLKSGTTYTASVWVKVTGGRKASIGVNAPGQKMLSNWVDRTDHVRSEGRLKYKGTTFQRLAVEFDAPKGGGKVNLMLWAEQGDAGSSARFDDVRIIELQGKTDRKNALVFEDFEHVDEQWGPFVAANGTDHTHLSELNPGKTKDTINGNFSLKNLNEGKTGEIYRTLQSTLKLKPNTEYTIRFEYLNENAEGRFIAAKSKDGGEAATTLNKAIPKGKGTFTATFKTGKHSDYYLTLGTDKKSGKLFVIDDFLVKEAQ</sequence>
<dbReference type="Gene3D" id="2.70.98.10">
    <property type="match status" value="1"/>
</dbReference>
<dbReference type="Pfam" id="PF17451">
    <property type="entry name" value="Glyco_hyd_101C"/>
    <property type="match status" value="1"/>
</dbReference>
<reference evidence="6 7" key="1">
    <citation type="submission" date="2020-07" db="EMBL/GenBank/DDBJ databases">
        <title>Roseicoccus Jingziensis gen. nov., sp. nov., isolated from coastal seawater.</title>
        <authorList>
            <person name="Feng X."/>
        </authorList>
    </citation>
    <scope>NUCLEOTIDE SEQUENCE [LARGE SCALE GENOMIC DNA]</scope>
    <source>
        <strain evidence="6 7">N1E253</strain>
    </source>
</reference>
<evidence type="ECO:0000259" key="3">
    <source>
        <dbReference type="Pfam" id="PF17451"/>
    </source>
</evidence>
<proteinExistence type="predicted"/>
<feature type="domain" description="Glycosyl hydrolase 101 beta-sandwich" evidence="3">
    <location>
        <begin position="530"/>
        <end position="625"/>
    </location>
</feature>
<dbReference type="Gene3D" id="2.60.120.260">
    <property type="entry name" value="Galactose-binding domain-like"/>
    <property type="match status" value="2"/>
</dbReference>
<dbReference type="Gene3D" id="3.20.20.80">
    <property type="entry name" value="Glycosidases"/>
    <property type="match status" value="1"/>
</dbReference>
<evidence type="ECO:0000259" key="5">
    <source>
        <dbReference type="Pfam" id="PF21466"/>
    </source>
</evidence>
<dbReference type="SMR" id="A0A851GM80"/>
<feature type="chain" id="PRO_5032910524" evidence="1">
    <location>
        <begin position="27"/>
        <end position="981"/>
    </location>
</feature>
<dbReference type="EMBL" id="JACBAZ010000003">
    <property type="protein sequence ID" value="NWK55910.1"/>
    <property type="molecule type" value="Genomic_DNA"/>
</dbReference>
<gene>
    <name evidence="6" type="ORF">HW115_09825</name>
</gene>
<evidence type="ECO:0000313" key="6">
    <source>
        <dbReference type="EMBL" id="NWK55910.1"/>
    </source>
</evidence>
<feature type="signal peptide" evidence="1">
    <location>
        <begin position="1"/>
        <end position="26"/>
    </location>
</feature>
<organism evidence="6 7">
    <name type="scientific">Oceaniferula marina</name>
    <dbReference type="NCBI Taxonomy" id="2748318"/>
    <lineage>
        <taxon>Bacteria</taxon>
        <taxon>Pseudomonadati</taxon>
        <taxon>Verrucomicrobiota</taxon>
        <taxon>Verrucomicrobiia</taxon>
        <taxon>Verrucomicrobiales</taxon>
        <taxon>Verrucomicrobiaceae</taxon>
        <taxon>Oceaniferula</taxon>
    </lineage>
</organism>
<dbReference type="CDD" id="cd14244">
    <property type="entry name" value="GH_101_like"/>
    <property type="match status" value="1"/>
</dbReference>
<evidence type="ECO:0000313" key="7">
    <source>
        <dbReference type="Proteomes" id="UP000557872"/>
    </source>
</evidence>
<dbReference type="Pfam" id="PF12905">
    <property type="entry name" value="Glyco_hydro_101"/>
    <property type="match status" value="1"/>
</dbReference>
<accession>A0A851GM80</accession>
<evidence type="ECO:0000256" key="1">
    <source>
        <dbReference type="SAM" id="SignalP"/>
    </source>
</evidence>
<dbReference type="GO" id="GO:0033926">
    <property type="term" value="F:endo-alpha-N-acetylgalactosaminidase activity"/>
    <property type="evidence" value="ECO:0007669"/>
    <property type="project" value="InterPro"/>
</dbReference>
<feature type="domain" description="Endo-alpha-N-acetylgalactosaminidase" evidence="5">
    <location>
        <begin position="667"/>
        <end position="807"/>
    </location>
</feature>
<dbReference type="InterPro" id="IPR008979">
    <property type="entry name" value="Galactose-bd-like_sf"/>
</dbReference>
<protein>
    <submittedName>
        <fullName evidence="6">Carbohydrate binding domain-containing protein</fullName>
    </submittedName>
</protein>
<evidence type="ECO:0000259" key="4">
    <source>
        <dbReference type="Pfam" id="PF18080"/>
    </source>
</evidence>
<comment type="caution">
    <text evidence="6">The sequence shown here is derived from an EMBL/GenBank/DDBJ whole genome shotgun (WGS) entry which is preliminary data.</text>
</comment>
<dbReference type="InterPro" id="IPR049314">
    <property type="entry name" value="GH101_dom-5"/>
</dbReference>